<reference evidence="1" key="1">
    <citation type="submission" date="2015-12" db="EMBL/GenBank/DDBJ databases">
        <title>Gene expression during late stages of embryo sac development: a critical building block for successful pollen-pistil interactions.</title>
        <authorList>
            <person name="Liu Y."/>
            <person name="Joly V."/>
            <person name="Sabar M."/>
            <person name="Matton D.P."/>
        </authorList>
    </citation>
    <scope>NUCLEOTIDE SEQUENCE</scope>
</reference>
<organism evidence="1">
    <name type="scientific">Solanum chacoense</name>
    <name type="common">Chaco potato</name>
    <dbReference type="NCBI Taxonomy" id="4108"/>
    <lineage>
        <taxon>Eukaryota</taxon>
        <taxon>Viridiplantae</taxon>
        <taxon>Streptophyta</taxon>
        <taxon>Embryophyta</taxon>
        <taxon>Tracheophyta</taxon>
        <taxon>Spermatophyta</taxon>
        <taxon>Magnoliopsida</taxon>
        <taxon>eudicotyledons</taxon>
        <taxon>Gunneridae</taxon>
        <taxon>Pentapetalae</taxon>
        <taxon>asterids</taxon>
        <taxon>lamiids</taxon>
        <taxon>Solanales</taxon>
        <taxon>Solanaceae</taxon>
        <taxon>Solanoideae</taxon>
        <taxon>Solaneae</taxon>
        <taxon>Solanum</taxon>
    </lineage>
</organism>
<name>A0A0V0GS62_SOLCH</name>
<dbReference type="EMBL" id="GEDG01032546">
    <property type="protein sequence ID" value="JAP10755.1"/>
    <property type="molecule type" value="Transcribed_RNA"/>
</dbReference>
<dbReference type="AlphaFoldDB" id="A0A0V0GS62"/>
<protein>
    <submittedName>
        <fullName evidence="1">Putative ovule protein</fullName>
    </submittedName>
</protein>
<accession>A0A0V0GS62</accession>
<evidence type="ECO:0000313" key="1">
    <source>
        <dbReference type="EMBL" id="JAP10755.1"/>
    </source>
</evidence>
<proteinExistence type="predicted"/>
<sequence length="61" mass="7068">MNAWPNCATRSFKESTTGRYFKCILFQQPVVDKLKLSYASRSCTFTKILPLSWLIASSYLR</sequence>